<reference evidence="1 2" key="1">
    <citation type="submission" date="2020-04" db="EMBL/GenBank/DDBJ databases">
        <title>Complete genome of a Psychrophilic, Marine, Gas Vacuolate Bacterium Polaromonas vacuolata KCTC 22033T.</title>
        <authorList>
            <person name="Hwang K."/>
            <person name="Kim K.M."/>
        </authorList>
    </citation>
    <scope>NUCLEOTIDE SEQUENCE [LARGE SCALE GENOMIC DNA]</scope>
    <source>
        <strain evidence="1 2">KCTC 22033</strain>
    </source>
</reference>
<sequence length="167" mass="19133">MPLFHDFFVAPKYLKGDPSETAKAKLNGPETRPIQMNLEERMAYRRDMLFNIVRASLTQFQVDPHDYHFKIVRIDRRGHCFVVMMDMLSAFMQSQHGKHAHLSSIANYLTQNAMDRYGLVVSGVYWRIDEGMHSSDYEALAESPSSDAGLLESDRTDAVAKRSLSRC</sequence>
<evidence type="ECO:0000313" key="2">
    <source>
        <dbReference type="Proteomes" id="UP000502041"/>
    </source>
</evidence>
<organism evidence="1 2">
    <name type="scientific">Polaromonas vacuolata</name>
    <dbReference type="NCBI Taxonomy" id="37448"/>
    <lineage>
        <taxon>Bacteria</taxon>
        <taxon>Pseudomonadati</taxon>
        <taxon>Pseudomonadota</taxon>
        <taxon>Betaproteobacteria</taxon>
        <taxon>Burkholderiales</taxon>
        <taxon>Comamonadaceae</taxon>
        <taxon>Polaromonas</taxon>
    </lineage>
</organism>
<keyword evidence="2" id="KW-1185">Reference proteome</keyword>
<dbReference type="KEGG" id="pvac:HC248_03423"/>
<dbReference type="Proteomes" id="UP000502041">
    <property type="component" value="Chromosome"/>
</dbReference>
<dbReference type="EMBL" id="CP051461">
    <property type="protein sequence ID" value="QJC58086.1"/>
    <property type="molecule type" value="Genomic_DNA"/>
</dbReference>
<gene>
    <name evidence="1" type="ORF">HC248_03423</name>
</gene>
<accession>A0A6H2HF47</accession>
<name>A0A6H2HF47_9BURK</name>
<dbReference type="AlphaFoldDB" id="A0A6H2HF47"/>
<evidence type="ECO:0000313" key="1">
    <source>
        <dbReference type="EMBL" id="QJC58086.1"/>
    </source>
</evidence>
<protein>
    <submittedName>
        <fullName evidence="1">Uncharacterized protein</fullName>
    </submittedName>
</protein>
<proteinExistence type="predicted"/>